<organism evidence="1 2">
    <name type="scientific">Ixodes persulcatus</name>
    <name type="common">Taiga tick</name>
    <dbReference type="NCBI Taxonomy" id="34615"/>
    <lineage>
        <taxon>Eukaryota</taxon>
        <taxon>Metazoa</taxon>
        <taxon>Ecdysozoa</taxon>
        <taxon>Arthropoda</taxon>
        <taxon>Chelicerata</taxon>
        <taxon>Arachnida</taxon>
        <taxon>Acari</taxon>
        <taxon>Parasitiformes</taxon>
        <taxon>Ixodida</taxon>
        <taxon>Ixodoidea</taxon>
        <taxon>Ixodidae</taxon>
        <taxon>Ixodinae</taxon>
        <taxon>Ixodes</taxon>
    </lineage>
</organism>
<protein>
    <submittedName>
        <fullName evidence="1">Uncharacterized protein</fullName>
    </submittedName>
</protein>
<dbReference type="EMBL" id="JABSTQ010003312">
    <property type="protein sequence ID" value="KAG0443513.1"/>
    <property type="molecule type" value="Genomic_DNA"/>
</dbReference>
<accession>A0AC60QV04</accession>
<name>A0AC60QV04_IXOPE</name>
<sequence>MLGTLSPFENNGAKTAVLFAHSTEYRRSWDTSLALCSSYLITRELFPKAVQFPDATGRRSVTHDFHKITKIPGVTGFLSAPRADRVPAATTLKYSITGKGTSSSTCG</sequence>
<gene>
    <name evidence="1" type="ORF">HPB47_014831</name>
</gene>
<comment type="caution">
    <text evidence="1">The sequence shown here is derived from an EMBL/GenBank/DDBJ whole genome shotgun (WGS) entry which is preliminary data.</text>
</comment>
<evidence type="ECO:0000313" key="2">
    <source>
        <dbReference type="Proteomes" id="UP000805193"/>
    </source>
</evidence>
<reference evidence="1 2" key="1">
    <citation type="journal article" date="2020" name="Cell">
        <title>Large-Scale Comparative Analyses of Tick Genomes Elucidate Their Genetic Diversity and Vector Capacities.</title>
        <authorList>
            <consortium name="Tick Genome and Microbiome Consortium (TIGMIC)"/>
            <person name="Jia N."/>
            <person name="Wang J."/>
            <person name="Shi W."/>
            <person name="Du L."/>
            <person name="Sun Y."/>
            <person name="Zhan W."/>
            <person name="Jiang J.F."/>
            <person name="Wang Q."/>
            <person name="Zhang B."/>
            <person name="Ji P."/>
            <person name="Bell-Sakyi L."/>
            <person name="Cui X.M."/>
            <person name="Yuan T.T."/>
            <person name="Jiang B.G."/>
            <person name="Yang W.F."/>
            <person name="Lam T.T."/>
            <person name="Chang Q.C."/>
            <person name="Ding S.J."/>
            <person name="Wang X.J."/>
            <person name="Zhu J.G."/>
            <person name="Ruan X.D."/>
            <person name="Zhao L."/>
            <person name="Wei J.T."/>
            <person name="Ye R.Z."/>
            <person name="Que T.C."/>
            <person name="Du C.H."/>
            <person name="Zhou Y.H."/>
            <person name="Cheng J.X."/>
            <person name="Dai P.F."/>
            <person name="Guo W.B."/>
            <person name="Han X.H."/>
            <person name="Huang E.J."/>
            <person name="Li L.F."/>
            <person name="Wei W."/>
            <person name="Gao Y.C."/>
            <person name="Liu J.Z."/>
            <person name="Shao H.Z."/>
            <person name="Wang X."/>
            <person name="Wang C.C."/>
            <person name="Yang T.C."/>
            <person name="Huo Q.B."/>
            <person name="Li W."/>
            <person name="Chen H.Y."/>
            <person name="Chen S.E."/>
            <person name="Zhou L.G."/>
            <person name="Ni X.B."/>
            <person name="Tian J.H."/>
            <person name="Sheng Y."/>
            <person name="Liu T."/>
            <person name="Pan Y.S."/>
            <person name="Xia L.Y."/>
            <person name="Li J."/>
            <person name="Zhao F."/>
            <person name="Cao W.C."/>
        </authorList>
    </citation>
    <scope>NUCLEOTIDE SEQUENCE [LARGE SCALE GENOMIC DNA]</scope>
    <source>
        <strain evidence="1">Iper-2018</strain>
    </source>
</reference>
<dbReference type="Proteomes" id="UP000805193">
    <property type="component" value="Unassembled WGS sequence"/>
</dbReference>
<proteinExistence type="predicted"/>
<evidence type="ECO:0000313" key="1">
    <source>
        <dbReference type="EMBL" id="KAG0443513.1"/>
    </source>
</evidence>
<keyword evidence="2" id="KW-1185">Reference proteome</keyword>